<keyword evidence="2" id="KW-1185">Reference proteome</keyword>
<evidence type="ECO:0000313" key="2">
    <source>
        <dbReference type="Proteomes" id="UP000789759"/>
    </source>
</evidence>
<sequence length="67" mass="7566">YDAKITAARSDKLLTKRFFFNPLDPLLEWIFPTPDEEPPEGEVEIPSNPPPLCRDDVFNGPLPILDG</sequence>
<protein>
    <submittedName>
        <fullName evidence="1">13178_t:CDS:1</fullName>
    </submittedName>
</protein>
<proteinExistence type="predicted"/>
<dbReference type="EMBL" id="CAJVQA010067137">
    <property type="protein sequence ID" value="CAG8831892.1"/>
    <property type="molecule type" value="Genomic_DNA"/>
</dbReference>
<dbReference type="AlphaFoldDB" id="A0A9N9KHZ1"/>
<accession>A0A9N9KHZ1</accession>
<feature type="non-terminal residue" evidence="1">
    <location>
        <position position="67"/>
    </location>
</feature>
<gene>
    <name evidence="1" type="ORF">CPELLU_LOCUS20786</name>
</gene>
<dbReference type="Proteomes" id="UP000789759">
    <property type="component" value="Unassembled WGS sequence"/>
</dbReference>
<evidence type="ECO:0000313" key="1">
    <source>
        <dbReference type="EMBL" id="CAG8831892.1"/>
    </source>
</evidence>
<feature type="non-terminal residue" evidence="1">
    <location>
        <position position="1"/>
    </location>
</feature>
<comment type="caution">
    <text evidence="1">The sequence shown here is derived from an EMBL/GenBank/DDBJ whole genome shotgun (WGS) entry which is preliminary data.</text>
</comment>
<organism evidence="1 2">
    <name type="scientific">Cetraspora pellucida</name>
    <dbReference type="NCBI Taxonomy" id="1433469"/>
    <lineage>
        <taxon>Eukaryota</taxon>
        <taxon>Fungi</taxon>
        <taxon>Fungi incertae sedis</taxon>
        <taxon>Mucoromycota</taxon>
        <taxon>Glomeromycotina</taxon>
        <taxon>Glomeromycetes</taxon>
        <taxon>Diversisporales</taxon>
        <taxon>Gigasporaceae</taxon>
        <taxon>Cetraspora</taxon>
    </lineage>
</organism>
<reference evidence="1" key="1">
    <citation type="submission" date="2021-06" db="EMBL/GenBank/DDBJ databases">
        <authorList>
            <person name="Kallberg Y."/>
            <person name="Tangrot J."/>
            <person name="Rosling A."/>
        </authorList>
    </citation>
    <scope>NUCLEOTIDE SEQUENCE</scope>
    <source>
        <strain evidence="1">FL966</strain>
    </source>
</reference>
<name>A0A9N9KHZ1_9GLOM</name>